<protein>
    <submittedName>
        <fullName evidence="6">Transcriptional regulator, TetR family</fullName>
    </submittedName>
</protein>
<dbReference type="SUPFAM" id="SSF48498">
    <property type="entry name" value="Tetracyclin repressor-like, C-terminal domain"/>
    <property type="match status" value="1"/>
</dbReference>
<keyword evidence="7" id="KW-1185">Reference proteome</keyword>
<dbReference type="InterPro" id="IPR009057">
    <property type="entry name" value="Homeodomain-like_sf"/>
</dbReference>
<dbReference type="RefSeq" id="WP_025351429.1">
    <property type="nucleotide sequence ID" value="NZ_CP006850.1"/>
</dbReference>
<name>W5TS56_9NOCA</name>
<keyword evidence="2 4" id="KW-0238">DNA-binding</keyword>
<feature type="DNA-binding region" description="H-T-H motif" evidence="4">
    <location>
        <begin position="38"/>
        <end position="57"/>
    </location>
</feature>
<dbReference type="eggNOG" id="COG1309">
    <property type="taxonomic scope" value="Bacteria"/>
</dbReference>
<keyword evidence="1" id="KW-0805">Transcription regulation</keyword>
<dbReference type="STRING" id="1415166.NONO_c52660"/>
<dbReference type="Gene3D" id="1.10.357.10">
    <property type="entry name" value="Tetracycline Repressor, domain 2"/>
    <property type="match status" value="1"/>
</dbReference>
<dbReference type="KEGG" id="nno:NONO_c52660"/>
<dbReference type="Pfam" id="PF16859">
    <property type="entry name" value="TetR_C_11"/>
    <property type="match status" value="1"/>
</dbReference>
<dbReference type="PROSITE" id="PS50977">
    <property type="entry name" value="HTH_TETR_2"/>
    <property type="match status" value="1"/>
</dbReference>
<evidence type="ECO:0000313" key="6">
    <source>
        <dbReference type="EMBL" id="AHH20046.1"/>
    </source>
</evidence>
<dbReference type="HOGENOM" id="CLU_069356_25_2_11"/>
<dbReference type="Proteomes" id="UP000019150">
    <property type="component" value="Chromosome"/>
</dbReference>
<evidence type="ECO:0000256" key="3">
    <source>
        <dbReference type="ARBA" id="ARBA00023163"/>
    </source>
</evidence>
<proteinExistence type="predicted"/>
<dbReference type="EMBL" id="CP006850">
    <property type="protein sequence ID" value="AHH20046.1"/>
    <property type="molecule type" value="Genomic_DNA"/>
</dbReference>
<gene>
    <name evidence="6" type="ORF">NONO_c52660</name>
</gene>
<dbReference type="PATRIC" id="fig|1415166.3.peg.5423"/>
<dbReference type="PANTHER" id="PTHR30055">
    <property type="entry name" value="HTH-TYPE TRANSCRIPTIONAL REGULATOR RUTR"/>
    <property type="match status" value="1"/>
</dbReference>
<evidence type="ECO:0000313" key="7">
    <source>
        <dbReference type="Proteomes" id="UP000019150"/>
    </source>
</evidence>
<feature type="domain" description="HTH tetR-type" evidence="5">
    <location>
        <begin position="15"/>
        <end position="75"/>
    </location>
</feature>
<dbReference type="GO" id="GO:0000976">
    <property type="term" value="F:transcription cis-regulatory region binding"/>
    <property type="evidence" value="ECO:0007669"/>
    <property type="project" value="TreeGrafter"/>
</dbReference>
<evidence type="ECO:0000259" key="5">
    <source>
        <dbReference type="PROSITE" id="PS50977"/>
    </source>
</evidence>
<dbReference type="InterPro" id="IPR001647">
    <property type="entry name" value="HTH_TetR"/>
</dbReference>
<keyword evidence="3" id="KW-0804">Transcription</keyword>
<dbReference type="InterPro" id="IPR011075">
    <property type="entry name" value="TetR_C"/>
</dbReference>
<reference evidence="6 7" key="1">
    <citation type="journal article" date="2014" name="Appl. Environ. Microbiol.">
        <title>Insights into the Microbial Degradation of Rubber and Gutta-Percha by Analysis of the Complete Genome of Nocardia nova SH22a.</title>
        <authorList>
            <person name="Luo Q."/>
            <person name="Hiessl S."/>
            <person name="Poehlein A."/>
            <person name="Daniel R."/>
            <person name="Steinbuchel A."/>
        </authorList>
    </citation>
    <scope>NUCLEOTIDE SEQUENCE [LARGE SCALE GENOMIC DNA]</scope>
    <source>
        <strain evidence="6">SH22a</strain>
    </source>
</reference>
<evidence type="ECO:0000256" key="2">
    <source>
        <dbReference type="ARBA" id="ARBA00023125"/>
    </source>
</evidence>
<dbReference type="Gene3D" id="1.10.10.60">
    <property type="entry name" value="Homeodomain-like"/>
    <property type="match status" value="1"/>
</dbReference>
<evidence type="ECO:0000256" key="1">
    <source>
        <dbReference type="ARBA" id="ARBA00023015"/>
    </source>
</evidence>
<sequence length="204" mass="22560">MNDAEATRRPGGRSARVRDAVHQAVLDVVVELGIDKAGIPEISRRANVRNSSIYRRWGTRENLIVDALLAASERMLRVPDTGSLHGDLSAFASELIDYLNTPLGDGLTRTLASFPESEETRSARETFWASRFQEILPMLTRATERGELPPDTDGRALIELLIAPIHFRHLLTREPTDHELASRLATTAIQAMQTVPGITAENRG</sequence>
<dbReference type="InterPro" id="IPR036271">
    <property type="entry name" value="Tet_transcr_reg_TetR-rel_C_sf"/>
</dbReference>
<dbReference type="GO" id="GO:0003700">
    <property type="term" value="F:DNA-binding transcription factor activity"/>
    <property type="evidence" value="ECO:0007669"/>
    <property type="project" value="TreeGrafter"/>
</dbReference>
<organism evidence="6 7">
    <name type="scientific">Nocardia nova SH22a</name>
    <dbReference type="NCBI Taxonomy" id="1415166"/>
    <lineage>
        <taxon>Bacteria</taxon>
        <taxon>Bacillati</taxon>
        <taxon>Actinomycetota</taxon>
        <taxon>Actinomycetes</taxon>
        <taxon>Mycobacteriales</taxon>
        <taxon>Nocardiaceae</taxon>
        <taxon>Nocardia</taxon>
    </lineage>
</organism>
<dbReference type="AlphaFoldDB" id="W5TS56"/>
<evidence type="ECO:0000256" key="4">
    <source>
        <dbReference type="PROSITE-ProRule" id="PRU00335"/>
    </source>
</evidence>
<dbReference type="SUPFAM" id="SSF46689">
    <property type="entry name" value="Homeodomain-like"/>
    <property type="match status" value="1"/>
</dbReference>
<accession>W5TS56</accession>
<dbReference type="PANTHER" id="PTHR30055:SF148">
    <property type="entry name" value="TETR-FAMILY TRANSCRIPTIONAL REGULATOR"/>
    <property type="match status" value="1"/>
</dbReference>
<dbReference type="InterPro" id="IPR050109">
    <property type="entry name" value="HTH-type_TetR-like_transc_reg"/>
</dbReference>